<feature type="region of interest" description="Disordered" evidence="1">
    <location>
        <begin position="96"/>
        <end position="126"/>
    </location>
</feature>
<sequence length="126" mass="14326">MSKLKTKFEEARAGLTDKNQSNSAAFVEILHKAMPDYREKGFQPKALKEHGIEPRAFLRAWAKAWVNDTVAYQVGPHDKTWGSTLVARCKTALDTSTPQSFGRYLSQKDRKRIHDKLGPHPEQYLG</sequence>
<name>A0A2W5Q1L2_9BACT</name>
<evidence type="ECO:0000313" key="2">
    <source>
        <dbReference type="EMBL" id="PZQ48633.1"/>
    </source>
</evidence>
<dbReference type="Proteomes" id="UP000249417">
    <property type="component" value="Unassembled WGS sequence"/>
</dbReference>
<comment type="caution">
    <text evidence="2">The sequence shown here is derived from an EMBL/GenBank/DDBJ whole genome shotgun (WGS) entry which is preliminary data.</text>
</comment>
<proteinExistence type="predicted"/>
<evidence type="ECO:0000313" key="3">
    <source>
        <dbReference type="Proteomes" id="UP000249417"/>
    </source>
</evidence>
<dbReference type="EMBL" id="QFQB01000004">
    <property type="protein sequence ID" value="PZQ48633.1"/>
    <property type="molecule type" value="Genomic_DNA"/>
</dbReference>
<protein>
    <submittedName>
        <fullName evidence="2">Uncharacterized protein</fullName>
    </submittedName>
</protein>
<dbReference type="AlphaFoldDB" id="A0A2W5Q1L2"/>
<accession>A0A2W5Q1L2</accession>
<organism evidence="2 3">
    <name type="scientific">Micavibrio aeruginosavorus</name>
    <dbReference type="NCBI Taxonomy" id="349221"/>
    <lineage>
        <taxon>Bacteria</taxon>
        <taxon>Pseudomonadati</taxon>
        <taxon>Bdellovibrionota</taxon>
        <taxon>Bdellovibrionia</taxon>
        <taxon>Bdellovibrionales</taxon>
        <taxon>Pseudobdellovibrionaceae</taxon>
        <taxon>Micavibrio</taxon>
    </lineage>
</organism>
<evidence type="ECO:0000256" key="1">
    <source>
        <dbReference type="SAM" id="MobiDB-lite"/>
    </source>
</evidence>
<reference evidence="2 3" key="1">
    <citation type="submission" date="2017-08" db="EMBL/GenBank/DDBJ databases">
        <title>Infants hospitalized years apart are colonized by the same room-sourced microbial strains.</title>
        <authorList>
            <person name="Brooks B."/>
            <person name="Olm M.R."/>
            <person name="Firek B.A."/>
            <person name="Baker R."/>
            <person name="Thomas B.C."/>
            <person name="Morowitz M.J."/>
            <person name="Banfield J.F."/>
        </authorList>
    </citation>
    <scope>NUCLEOTIDE SEQUENCE [LARGE SCALE GENOMIC DNA]</scope>
    <source>
        <strain evidence="2">S2_005_002_R2_29</strain>
    </source>
</reference>
<gene>
    <name evidence="2" type="ORF">DI551_01295</name>
</gene>